<reference evidence="3 4" key="1">
    <citation type="journal article" date="2016" name="Nat. Commun.">
        <title>Thousands of microbial genomes shed light on interconnected biogeochemical processes in an aquifer system.</title>
        <authorList>
            <person name="Anantharaman K."/>
            <person name="Brown C.T."/>
            <person name="Hug L.A."/>
            <person name="Sharon I."/>
            <person name="Castelle C.J."/>
            <person name="Probst A.J."/>
            <person name="Thomas B.C."/>
            <person name="Singh A."/>
            <person name="Wilkins M.J."/>
            <person name="Karaoz U."/>
            <person name="Brodie E.L."/>
            <person name="Williams K.H."/>
            <person name="Hubbard S.S."/>
            <person name="Banfield J.F."/>
        </authorList>
    </citation>
    <scope>NUCLEOTIDE SEQUENCE [LARGE SCALE GENOMIC DNA]</scope>
</reference>
<dbReference type="AlphaFoldDB" id="A0A1F5X0P6"/>
<gene>
    <name evidence="3" type="ORF">A2930_01345</name>
</gene>
<dbReference type="InterPro" id="IPR036291">
    <property type="entry name" value="NAD(P)-bd_dom_sf"/>
</dbReference>
<comment type="similarity">
    <text evidence="1">Belongs to the short-chain dehydrogenases/reductases (SDR) family.</text>
</comment>
<keyword evidence="2" id="KW-0560">Oxidoreductase</keyword>
<comment type="caution">
    <text evidence="3">The sequence shown here is derived from an EMBL/GenBank/DDBJ whole genome shotgun (WGS) entry which is preliminary data.</text>
</comment>
<dbReference type="GO" id="GO:0016616">
    <property type="term" value="F:oxidoreductase activity, acting on the CH-OH group of donors, NAD or NADP as acceptor"/>
    <property type="evidence" value="ECO:0007669"/>
    <property type="project" value="TreeGrafter"/>
</dbReference>
<dbReference type="PROSITE" id="PS00061">
    <property type="entry name" value="ADH_SHORT"/>
    <property type="match status" value="1"/>
</dbReference>
<dbReference type="PRINTS" id="PR00081">
    <property type="entry name" value="GDHRDH"/>
</dbReference>
<sequence length="258" mass="27869">MAKKTALVTGAAGGIGQSVVRRLVADKNFKNILLIDHPSRRESLNEFIASFPKIPTTPERLTNYCFDLTDLNAGKWLECLVDARGKIDVLINVAGIAPHSMAPLVKTDLDAAKIIMEVNFWGTAKLCQAVLPFMQANGYGRIINVSSISASMKEPGNMIYSASKAGVERLTRSLAIEAPFNKNGPPHDITVNAVAPGVIDTDMAKQLSGKMVEGYKQATPFGRLGKPEEIAEVIFWLATKAPQFLTGEIIRVDGGFLA</sequence>
<evidence type="ECO:0000313" key="3">
    <source>
        <dbReference type="EMBL" id="OGF81423.1"/>
    </source>
</evidence>
<evidence type="ECO:0000313" key="4">
    <source>
        <dbReference type="Proteomes" id="UP000178114"/>
    </source>
</evidence>
<organism evidence="3 4">
    <name type="scientific">Candidatus Giovannonibacteria bacterium RIFCSPLOWO2_01_FULL_45_34</name>
    <dbReference type="NCBI Taxonomy" id="1798351"/>
    <lineage>
        <taxon>Bacteria</taxon>
        <taxon>Candidatus Giovannoniibacteriota</taxon>
    </lineage>
</organism>
<dbReference type="EMBL" id="MFID01000011">
    <property type="protein sequence ID" value="OGF81423.1"/>
    <property type="molecule type" value="Genomic_DNA"/>
</dbReference>
<dbReference type="InterPro" id="IPR020904">
    <property type="entry name" value="Sc_DH/Rdtase_CS"/>
</dbReference>
<dbReference type="InterPro" id="IPR002347">
    <property type="entry name" value="SDR_fam"/>
</dbReference>
<dbReference type="PRINTS" id="PR00080">
    <property type="entry name" value="SDRFAMILY"/>
</dbReference>
<dbReference type="STRING" id="1798351.A2930_01345"/>
<name>A0A1F5X0P6_9BACT</name>
<evidence type="ECO:0000256" key="1">
    <source>
        <dbReference type="ARBA" id="ARBA00006484"/>
    </source>
</evidence>
<proteinExistence type="inferred from homology"/>
<dbReference type="CDD" id="cd05233">
    <property type="entry name" value="SDR_c"/>
    <property type="match status" value="1"/>
</dbReference>
<dbReference type="Proteomes" id="UP000178114">
    <property type="component" value="Unassembled WGS sequence"/>
</dbReference>
<evidence type="ECO:0008006" key="5">
    <source>
        <dbReference type="Google" id="ProtNLM"/>
    </source>
</evidence>
<evidence type="ECO:0000256" key="2">
    <source>
        <dbReference type="ARBA" id="ARBA00023002"/>
    </source>
</evidence>
<dbReference type="FunFam" id="3.40.50.720:FF:000084">
    <property type="entry name" value="Short-chain dehydrogenase reductase"/>
    <property type="match status" value="1"/>
</dbReference>
<protein>
    <recommendedName>
        <fullName evidence="5">3-oxoacyl-ACP reductase</fullName>
    </recommendedName>
</protein>
<dbReference type="PANTHER" id="PTHR42760">
    <property type="entry name" value="SHORT-CHAIN DEHYDROGENASES/REDUCTASES FAMILY MEMBER"/>
    <property type="match status" value="1"/>
</dbReference>
<dbReference type="Pfam" id="PF13561">
    <property type="entry name" value="adh_short_C2"/>
    <property type="match status" value="1"/>
</dbReference>
<dbReference type="Gene3D" id="3.40.50.720">
    <property type="entry name" value="NAD(P)-binding Rossmann-like Domain"/>
    <property type="match status" value="1"/>
</dbReference>
<accession>A0A1F5X0P6</accession>
<dbReference type="PANTHER" id="PTHR42760:SF133">
    <property type="entry name" value="3-OXOACYL-[ACYL-CARRIER-PROTEIN] REDUCTASE"/>
    <property type="match status" value="1"/>
</dbReference>
<dbReference type="SUPFAM" id="SSF51735">
    <property type="entry name" value="NAD(P)-binding Rossmann-fold domains"/>
    <property type="match status" value="1"/>
</dbReference>